<keyword evidence="1" id="KW-0812">Transmembrane</keyword>
<evidence type="ECO:0000313" key="3">
    <source>
        <dbReference type="Proteomes" id="UP000017820"/>
    </source>
</evidence>
<sequence>MSENKVDLVDTHSKSTVVDNGETVELNDVGKLVEGFLTPYIQGQQLVAAEATKRAEIQAKLIGRGLNYFFGIAFLILAIALFALFTGKDDLGEKIIFAVITFIGGLGLGKSLPKGS</sequence>
<dbReference type="EMBL" id="AUSV01000008">
    <property type="protein sequence ID" value="ESP95044.1"/>
    <property type="molecule type" value="Genomic_DNA"/>
</dbReference>
<keyword evidence="1" id="KW-1133">Transmembrane helix</keyword>
<dbReference type="RefSeq" id="WP_023397564.1">
    <property type="nucleotide sequence ID" value="NZ_AUSV01000008.1"/>
</dbReference>
<feature type="transmembrane region" description="Helical" evidence="1">
    <location>
        <begin position="91"/>
        <end position="109"/>
    </location>
</feature>
<reference evidence="2 3" key="1">
    <citation type="submission" date="2013-07" db="EMBL/GenBank/DDBJ databases">
        <title>Draft genome sequence of Pseudoalteromonas luteoviolacea 2ta16.</title>
        <authorList>
            <person name="Allen E.E."/>
            <person name="Azam F."/>
            <person name="Podell S."/>
        </authorList>
    </citation>
    <scope>NUCLEOTIDE SEQUENCE [LARGE SCALE GENOMIC DNA]</scope>
    <source>
        <strain evidence="2 3">2ta16</strain>
    </source>
</reference>
<dbReference type="Proteomes" id="UP000017820">
    <property type="component" value="Unassembled WGS sequence"/>
</dbReference>
<keyword evidence="1" id="KW-0472">Membrane</keyword>
<evidence type="ECO:0000256" key="1">
    <source>
        <dbReference type="SAM" id="Phobius"/>
    </source>
</evidence>
<protein>
    <submittedName>
        <fullName evidence="2">Uncharacterized protein</fullName>
    </submittedName>
</protein>
<gene>
    <name evidence="2" type="ORF">PL2TA16_04600</name>
</gene>
<dbReference type="PATRIC" id="fig|1353533.3.peg.603"/>
<organism evidence="2 3">
    <name type="scientific">Pseudoalteromonas luteoviolacea (strain 2ta16)</name>
    <dbReference type="NCBI Taxonomy" id="1353533"/>
    <lineage>
        <taxon>Bacteria</taxon>
        <taxon>Pseudomonadati</taxon>
        <taxon>Pseudomonadota</taxon>
        <taxon>Gammaproteobacteria</taxon>
        <taxon>Alteromonadales</taxon>
        <taxon>Pseudoalteromonadaceae</taxon>
        <taxon>Pseudoalteromonas</taxon>
    </lineage>
</organism>
<evidence type="ECO:0000313" key="2">
    <source>
        <dbReference type="EMBL" id="ESP95044.1"/>
    </source>
</evidence>
<comment type="caution">
    <text evidence="2">The sequence shown here is derived from an EMBL/GenBank/DDBJ whole genome shotgun (WGS) entry which is preliminary data.</text>
</comment>
<dbReference type="AlphaFoldDB" id="V4I468"/>
<accession>V4I468</accession>
<proteinExistence type="predicted"/>
<dbReference type="GeneID" id="29921225"/>
<name>V4I468_PSEL2</name>
<feature type="transmembrane region" description="Helical" evidence="1">
    <location>
        <begin position="66"/>
        <end position="85"/>
    </location>
</feature>